<comment type="subcellular location">
    <subcellularLocation>
        <location evidence="5">Cell membrane</location>
        <topology evidence="5">Multi-pass membrane protein</topology>
    </subcellularLocation>
    <subcellularLocation>
        <location evidence="1">Endomembrane system</location>
        <topology evidence="1">Multi-pass membrane protein</topology>
    </subcellularLocation>
    <subcellularLocation>
        <location evidence="6">Membrane</location>
        <topology evidence="6">Multi-pass membrane protein</topology>
    </subcellularLocation>
</comment>
<sequence>MTAPELIALLPLLILALGATALLMLARGSISRSWPLVVGALLALCAAVSAQLIPSCITDIGGMYTAGPYARFFITFWSLATAATLISSGSYLSRRQLPSGEYSALLLFAATGMGLLSSAISLSGIFLALEAFTLVFYVLVAFNKNCPLGSEAGLKYLVPGGVAAGLLAFGMALLYAASGSFQLPAATAALLPGAPMQSVALAGMTLLLGAFAFKLSLAPFHFWTPDVYQGAPAPITGLLASGSKGAVTAALLTLTATLPAAPTAFKPMLMVLALLSMVVGTLCALAQNNVKRMLAYSSVVHMGFVLTGLLCLNHTGRSAALFYLVGYSIVTLGIFAVITSFSGDKEPQQLSDYRGLAQHHPLRAVALTVLLLALAGLPPTVGFMGKLTIFSAALDAGYPLLAVIGILASVASIYFYLQPVIQMYMNPPGSTERIKGHAGEYIIIALCLGLTLAFGLLPNPLLEIIARFTP</sequence>
<feature type="transmembrane region" description="Helical" evidence="5">
    <location>
        <begin position="321"/>
        <end position="343"/>
    </location>
</feature>
<feature type="transmembrane region" description="Helical" evidence="5">
    <location>
        <begin position="189"/>
        <end position="213"/>
    </location>
</feature>
<dbReference type="RefSeq" id="WP_072283984.1">
    <property type="nucleotide sequence ID" value="NZ_CP015519.1"/>
</dbReference>
<dbReference type="InterPro" id="IPR010096">
    <property type="entry name" value="NADH-Q_OxRdtase_suN/2"/>
</dbReference>
<dbReference type="GO" id="GO:0048038">
    <property type="term" value="F:quinone binding"/>
    <property type="evidence" value="ECO:0007669"/>
    <property type="project" value="UniProtKB-KW"/>
</dbReference>
<comment type="catalytic activity">
    <reaction evidence="5">
        <text>a quinone + NADH + 5 H(+)(in) = a quinol + NAD(+) + 4 H(+)(out)</text>
        <dbReference type="Rhea" id="RHEA:57888"/>
        <dbReference type="ChEBI" id="CHEBI:15378"/>
        <dbReference type="ChEBI" id="CHEBI:24646"/>
        <dbReference type="ChEBI" id="CHEBI:57540"/>
        <dbReference type="ChEBI" id="CHEBI:57945"/>
        <dbReference type="ChEBI" id="CHEBI:132124"/>
    </reaction>
</comment>
<feature type="transmembrane region" description="Helical" evidence="5">
    <location>
        <begin position="364"/>
        <end position="384"/>
    </location>
</feature>
<dbReference type="EMBL" id="CP015519">
    <property type="protein sequence ID" value="APG28023.1"/>
    <property type="molecule type" value="Genomic_DNA"/>
</dbReference>
<dbReference type="KEGG" id="pef:A7E78_09355"/>
<evidence type="ECO:0000256" key="1">
    <source>
        <dbReference type="ARBA" id="ARBA00004127"/>
    </source>
</evidence>
<feature type="domain" description="NADH:quinone oxidoreductase/Mrp antiporter transmembrane" evidence="7">
    <location>
        <begin position="121"/>
        <end position="410"/>
    </location>
</feature>
<dbReference type="OrthoDB" id="9805769at2"/>
<dbReference type="Pfam" id="PF00361">
    <property type="entry name" value="Proton_antipo_M"/>
    <property type="match status" value="1"/>
</dbReference>
<feature type="transmembrane region" description="Helical" evidence="5">
    <location>
        <begin position="104"/>
        <end position="137"/>
    </location>
</feature>
<feature type="transmembrane region" description="Helical" evidence="5">
    <location>
        <begin position="73"/>
        <end position="92"/>
    </location>
</feature>
<keyword evidence="9" id="KW-1185">Reference proteome</keyword>
<dbReference type="GO" id="GO:0008137">
    <property type="term" value="F:NADH dehydrogenase (ubiquinone) activity"/>
    <property type="evidence" value="ECO:0007669"/>
    <property type="project" value="InterPro"/>
</dbReference>
<keyword evidence="5" id="KW-0813">Transport</keyword>
<dbReference type="Proteomes" id="UP000182517">
    <property type="component" value="Chromosome"/>
</dbReference>
<organism evidence="8 9">
    <name type="scientific">Syntrophotalea acetylenivorans</name>
    <dbReference type="NCBI Taxonomy" id="1842532"/>
    <lineage>
        <taxon>Bacteria</taxon>
        <taxon>Pseudomonadati</taxon>
        <taxon>Thermodesulfobacteriota</taxon>
        <taxon>Desulfuromonadia</taxon>
        <taxon>Desulfuromonadales</taxon>
        <taxon>Syntrophotaleaceae</taxon>
        <taxon>Syntrophotalea</taxon>
    </lineage>
</organism>
<dbReference type="InterPro" id="IPR001750">
    <property type="entry name" value="ND/Mrp_TM"/>
</dbReference>
<feature type="transmembrane region" description="Helical" evidence="5">
    <location>
        <begin position="396"/>
        <end position="417"/>
    </location>
</feature>
<feature type="transmembrane region" description="Helical" evidence="5">
    <location>
        <begin position="33"/>
        <end position="53"/>
    </location>
</feature>
<feature type="transmembrane region" description="Helical" evidence="5">
    <location>
        <begin position="6"/>
        <end position="26"/>
    </location>
</feature>
<evidence type="ECO:0000256" key="5">
    <source>
        <dbReference type="HAMAP-Rule" id="MF_00445"/>
    </source>
</evidence>
<evidence type="ECO:0000313" key="9">
    <source>
        <dbReference type="Proteomes" id="UP000182517"/>
    </source>
</evidence>
<keyword evidence="4 5" id="KW-0472">Membrane</keyword>
<evidence type="ECO:0000256" key="2">
    <source>
        <dbReference type="ARBA" id="ARBA00022692"/>
    </source>
</evidence>
<feature type="transmembrane region" description="Helical" evidence="5">
    <location>
        <begin position="157"/>
        <end position="177"/>
    </location>
</feature>
<feature type="transmembrane region" description="Helical" evidence="5">
    <location>
        <begin position="268"/>
        <end position="286"/>
    </location>
</feature>
<dbReference type="PANTHER" id="PTHR22773">
    <property type="entry name" value="NADH DEHYDROGENASE"/>
    <property type="match status" value="1"/>
</dbReference>
<comment type="similarity">
    <text evidence="5">Belongs to the complex I subunit 2 family.</text>
</comment>
<keyword evidence="5" id="KW-0830">Ubiquinone</keyword>
<name>A0A1L3GQ48_9BACT</name>
<protein>
    <recommendedName>
        <fullName evidence="5">NADH-quinone oxidoreductase subunit N</fullName>
        <ecNumber evidence="5">7.1.1.-</ecNumber>
    </recommendedName>
    <alternativeName>
        <fullName evidence="5">NADH dehydrogenase I subunit N</fullName>
    </alternativeName>
    <alternativeName>
        <fullName evidence="5">NDH-1 subunit N</fullName>
    </alternativeName>
</protein>
<reference evidence="8 9" key="1">
    <citation type="journal article" date="2017" name="Genome Announc.">
        <title>Complete Genome Sequences of Two Acetylene-Fermenting Pelobacter acetylenicus Strains.</title>
        <authorList>
            <person name="Sutton J.M."/>
            <person name="Baesman S.M."/>
            <person name="Fierst J.L."/>
            <person name="Poret-Peterson A.T."/>
            <person name="Oremland R.S."/>
            <person name="Dunlap D.S."/>
            <person name="Akob D.M."/>
        </authorList>
    </citation>
    <scope>NUCLEOTIDE SEQUENCE [LARGE SCALE GENOMIC DNA]</scope>
    <source>
        <strain evidence="8 9">SFB93</strain>
    </source>
</reference>
<keyword evidence="2 5" id="KW-0812">Transmembrane</keyword>
<evidence type="ECO:0000256" key="3">
    <source>
        <dbReference type="ARBA" id="ARBA00022989"/>
    </source>
</evidence>
<comment type="subunit">
    <text evidence="5">NDH-1 is composed of 14 different subunits. Subunits NuoA, H, J, K, L, M, N constitute the membrane sector of the complex.</text>
</comment>
<feature type="transmembrane region" description="Helical" evidence="5">
    <location>
        <begin position="438"/>
        <end position="457"/>
    </location>
</feature>
<dbReference type="NCBIfam" id="TIGR01770">
    <property type="entry name" value="NDH_I_N"/>
    <property type="match status" value="1"/>
</dbReference>
<evidence type="ECO:0000256" key="6">
    <source>
        <dbReference type="RuleBase" id="RU000320"/>
    </source>
</evidence>
<dbReference type="GO" id="GO:0050136">
    <property type="term" value="F:NADH dehydrogenase (quinone) (non-electrogenic) activity"/>
    <property type="evidence" value="ECO:0007669"/>
    <property type="project" value="UniProtKB-UniRule"/>
</dbReference>
<dbReference type="GO" id="GO:0012505">
    <property type="term" value="C:endomembrane system"/>
    <property type="evidence" value="ECO:0007669"/>
    <property type="project" value="UniProtKB-SubCell"/>
</dbReference>
<comment type="function">
    <text evidence="5">NDH-1 shuttles electrons from NADH, via FMN and iron-sulfur (Fe-S) centers, to quinones in the respiratory chain. The immediate electron acceptor for the enzyme in this species is believed to be ubiquinone. Couples the redox reaction to proton translocation (for every two electrons transferred, four hydrogen ions are translocated across the cytoplasmic membrane), and thus conserves the redox energy in a proton gradient.</text>
</comment>
<keyword evidence="5" id="KW-1003">Cell membrane</keyword>
<dbReference type="STRING" id="1842532.A7E78_09355"/>
<dbReference type="AlphaFoldDB" id="A0A1L3GQ48"/>
<accession>A0A1L3GQ48</accession>
<dbReference type="EC" id="7.1.1.-" evidence="5"/>
<keyword evidence="3 5" id="KW-1133">Transmembrane helix</keyword>
<gene>
    <name evidence="5" type="primary">nuoN</name>
    <name evidence="8" type="ORF">A7E78_09355</name>
</gene>
<dbReference type="GO" id="GO:0042773">
    <property type="term" value="P:ATP synthesis coupled electron transport"/>
    <property type="evidence" value="ECO:0007669"/>
    <property type="project" value="InterPro"/>
</dbReference>
<keyword evidence="5" id="KW-0874">Quinone</keyword>
<keyword evidence="5" id="KW-1278">Translocase</keyword>
<dbReference type="HAMAP" id="MF_00445">
    <property type="entry name" value="NDH1_NuoN_1"/>
    <property type="match status" value="1"/>
</dbReference>
<keyword evidence="5" id="KW-0520">NAD</keyword>
<evidence type="ECO:0000256" key="4">
    <source>
        <dbReference type="ARBA" id="ARBA00023136"/>
    </source>
</evidence>
<evidence type="ECO:0000313" key="8">
    <source>
        <dbReference type="EMBL" id="APG28023.1"/>
    </source>
</evidence>
<dbReference type="GO" id="GO:0005886">
    <property type="term" value="C:plasma membrane"/>
    <property type="evidence" value="ECO:0007669"/>
    <property type="project" value="UniProtKB-SubCell"/>
</dbReference>
<proteinExistence type="inferred from homology"/>
<evidence type="ECO:0000259" key="7">
    <source>
        <dbReference type="Pfam" id="PF00361"/>
    </source>
</evidence>
<feature type="transmembrane region" description="Helical" evidence="5">
    <location>
        <begin position="293"/>
        <end position="315"/>
    </location>
</feature>